<proteinExistence type="predicted"/>
<dbReference type="AlphaFoldDB" id="A0A1T5A7R1"/>
<reference evidence="3" key="1">
    <citation type="submission" date="2017-02" db="EMBL/GenBank/DDBJ databases">
        <authorList>
            <person name="Varghese N."/>
            <person name="Submissions S."/>
        </authorList>
    </citation>
    <scope>NUCLEOTIDE SEQUENCE [LARGE SCALE GENOMIC DNA]</scope>
    <source>
        <strain evidence="3">DSM 22385</strain>
    </source>
</reference>
<dbReference type="STRING" id="572036.SAMN05661099_0411"/>
<accession>A0A1T5A7R1</accession>
<protein>
    <submittedName>
        <fullName evidence="2">Uncharacterized protein</fullName>
    </submittedName>
</protein>
<keyword evidence="1" id="KW-0472">Membrane</keyword>
<keyword evidence="3" id="KW-1185">Reference proteome</keyword>
<name>A0A1T5A7R1_9SPHI</name>
<keyword evidence="1" id="KW-0812">Transmembrane</keyword>
<dbReference type="EMBL" id="FUYR01000001">
    <property type="protein sequence ID" value="SKB30956.1"/>
    <property type="molecule type" value="Genomic_DNA"/>
</dbReference>
<evidence type="ECO:0000256" key="1">
    <source>
        <dbReference type="SAM" id="Phobius"/>
    </source>
</evidence>
<organism evidence="2 3">
    <name type="scientific">Daejeonella lutea</name>
    <dbReference type="NCBI Taxonomy" id="572036"/>
    <lineage>
        <taxon>Bacteria</taxon>
        <taxon>Pseudomonadati</taxon>
        <taxon>Bacteroidota</taxon>
        <taxon>Sphingobacteriia</taxon>
        <taxon>Sphingobacteriales</taxon>
        <taxon>Sphingobacteriaceae</taxon>
        <taxon>Daejeonella</taxon>
    </lineage>
</organism>
<dbReference type="Proteomes" id="UP000189981">
    <property type="component" value="Unassembled WGS sequence"/>
</dbReference>
<feature type="transmembrane region" description="Helical" evidence="1">
    <location>
        <begin position="12"/>
        <end position="30"/>
    </location>
</feature>
<evidence type="ECO:0000313" key="2">
    <source>
        <dbReference type="EMBL" id="SKB30956.1"/>
    </source>
</evidence>
<evidence type="ECO:0000313" key="3">
    <source>
        <dbReference type="Proteomes" id="UP000189981"/>
    </source>
</evidence>
<gene>
    <name evidence="2" type="ORF">SAMN05661099_0411</name>
</gene>
<keyword evidence="1" id="KW-1133">Transmembrane helix</keyword>
<sequence length="49" mass="6295">MYVKYELILNNIWRQYYSFIIFMLNIYRYLWEFYQEDRTAVSAERQEAL</sequence>